<evidence type="ECO:0000313" key="16">
    <source>
        <dbReference type="EMBL" id="KAF2750649.1"/>
    </source>
</evidence>
<evidence type="ECO:0000256" key="7">
    <source>
        <dbReference type="ARBA" id="ARBA00023001"/>
    </source>
</evidence>
<dbReference type="SUPFAM" id="SSF49899">
    <property type="entry name" value="Concanavalin A-like lectins/glucanases"/>
    <property type="match status" value="1"/>
</dbReference>
<protein>
    <recommendedName>
        <fullName evidence="4">endo-1,3(4)-beta-glucanase</fullName>
        <ecNumber evidence="4">3.2.1.6</ecNumber>
    </recommendedName>
</protein>
<keyword evidence="6 16" id="KW-0378">Hydrolase</keyword>
<dbReference type="InterPro" id="IPR000757">
    <property type="entry name" value="Beta-glucanase-like"/>
</dbReference>
<keyword evidence="17" id="KW-1185">Reference proteome</keyword>
<keyword evidence="8" id="KW-0472">Membrane</keyword>
<dbReference type="PANTHER" id="PTHR10963">
    <property type="entry name" value="GLYCOSYL HYDROLASE-RELATED"/>
    <property type="match status" value="1"/>
</dbReference>
<dbReference type="PROSITE" id="PS51762">
    <property type="entry name" value="GH16_2"/>
    <property type="match status" value="1"/>
</dbReference>
<feature type="region of interest" description="Disordered" evidence="13">
    <location>
        <begin position="818"/>
        <end position="847"/>
    </location>
</feature>
<proteinExistence type="inferred from homology"/>
<evidence type="ECO:0000256" key="1">
    <source>
        <dbReference type="ARBA" id="ARBA00000124"/>
    </source>
</evidence>
<feature type="region of interest" description="Disordered" evidence="13">
    <location>
        <begin position="747"/>
        <end position="770"/>
    </location>
</feature>
<evidence type="ECO:0000313" key="17">
    <source>
        <dbReference type="Proteomes" id="UP000799440"/>
    </source>
</evidence>
<keyword evidence="7" id="KW-0136">Cellulose degradation</keyword>
<dbReference type="OrthoDB" id="192832at2759"/>
<dbReference type="EMBL" id="MU006563">
    <property type="protein sequence ID" value="KAF2750649.1"/>
    <property type="molecule type" value="Genomic_DNA"/>
</dbReference>
<sequence length="847" mass="92044">MFQRAGHALLLFHISHVVSQQYQLVQTYNAENFFEDFNFFTGADPTGGFVDYVSHETASQLGLIRNYRSSVYIGVDTTNTYPPNGPGRQSVRLESKETFTEGLFVLDLTHIPVGCGTWPAFWTGGLGDSPTDGEIAGVCEVDEAIEQYGTWTSTDCNVQHDGNQGCGSDLNDPNNYGADFNVNGGGVYAMEWTNSTINIWFFRPGEIPQSLTVASFSPNLAEFGIPSATFAGPCSDSFGDKFFNHSIIIETTFCGGWAGEVFGTGDTTCQKAPGTTSLQSCIDFVGQNPWAFTEAYWSIKSLRVWQKGEGTTEELEDFPYGGTEVPIPIEPGIGDGSGPEAFGDYTTSEESYWEPIPTLIEPQCSEYSWEELVDPTPEPGYWEFEPIPLDPGIGDGTGSGETTGSGYKDAEATLPPIVSDGYGTPYEEPVPELPFYFDPIFPVEPIPYTEPALPTPDTSTQYIDVTPIPIVPEDLDIGDAIAAVLSALDEETRETLYEIVAPAMLEGLAPPIDDSYVTDPIVIIDPVYPEPIEPFAPSSTDPETTVEGTPEPFLKPVPTSSSPPTSSLKSILHHLSRFSKRQNDNTALTSTPVNPTATWASIFSSLTAEKADLLRDLLSLYKTYNGISPDPADGMGNYVSYITEWDEKLSVFDEETQGAVLALLAAGIPLPEDIEVVELDGEGLIGKLNGEGDEEMRVNPGFAVPYEVLNGGEESGELFELLRLWEGLGIETKEAILEFLKPGTGRLGRRQTAEESPSQTEEEEETSAPGDTLVEETIIDPFMGEPLIGGSFITEDTDTEDPTIIELYPDEPEEIFVDPPFPEVNPAGPSSEEPADISWTLRSLSPS</sequence>
<feature type="compositionally biased region" description="Polar residues" evidence="13">
    <location>
        <begin position="537"/>
        <end position="547"/>
    </location>
</feature>
<dbReference type="InterPro" id="IPR013320">
    <property type="entry name" value="ConA-like_dom_sf"/>
</dbReference>
<keyword evidence="5 14" id="KW-0732">Signal</keyword>
<feature type="compositionally biased region" description="Low complexity" evidence="13">
    <location>
        <begin position="554"/>
        <end position="566"/>
    </location>
</feature>
<comment type="similarity">
    <text evidence="3">Belongs to the glycosyl hydrolase 16 family.</text>
</comment>
<dbReference type="GO" id="GO:0030245">
    <property type="term" value="P:cellulose catabolic process"/>
    <property type="evidence" value="ECO:0007669"/>
    <property type="project" value="UniProtKB-KW"/>
</dbReference>
<evidence type="ECO:0000256" key="4">
    <source>
        <dbReference type="ARBA" id="ARBA00012599"/>
    </source>
</evidence>
<name>A0A6A6VLH4_9PLEO</name>
<keyword evidence="12" id="KW-0624">Polysaccharide degradation</keyword>
<dbReference type="Gene3D" id="2.60.120.200">
    <property type="match status" value="2"/>
</dbReference>
<evidence type="ECO:0000256" key="9">
    <source>
        <dbReference type="ARBA" id="ARBA00023180"/>
    </source>
</evidence>
<dbReference type="GO" id="GO:0052861">
    <property type="term" value="F:endo-1,3(4)-beta-glucanase activity"/>
    <property type="evidence" value="ECO:0007669"/>
    <property type="project" value="UniProtKB-EC"/>
</dbReference>
<evidence type="ECO:0000256" key="11">
    <source>
        <dbReference type="ARBA" id="ARBA00023295"/>
    </source>
</evidence>
<dbReference type="AlphaFoldDB" id="A0A6A6VLH4"/>
<comment type="catalytic activity">
    <reaction evidence="1">
        <text>Endohydrolysis of (1-&gt;3)- or (1-&gt;4)-linkages in beta-D-glucans when the glucose residue whose reducing group is involved in the linkage to be hydrolyzed is itself substituted at C-3.</text>
        <dbReference type="EC" id="3.2.1.6"/>
    </reaction>
</comment>
<dbReference type="Pfam" id="PF26113">
    <property type="entry name" value="GH16_XgeA"/>
    <property type="match status" value="2"/>
</dbReference>
<evidence type="ECO:0000256" key="6">
    <source>
        <dbReference type="ARBA" id="ARBA00022801"/>
    </source>
</evidence>
<evidence type="ECO:0000256" key="2">
    <source>
        <dbReference type="ARBA" id="ARBA00004370"/>
    </source>
</evidence>
<evidence type="ECO:0000256" key="13">
    <source>
        <dbReference type="SAM" id="MobiDB-lite"/>
    </source>
</evidence>
<evidence type="ECO:0000256" key="10">
    <source>
        <dbReference type="ARBA" id="ARBA00023277"/>
    </source>
</evidence>
<reference evidence="16" key="1">
    <citation type="journal article" date="2020" name="Stud. Mycol.">
        <title>101 Dothideomycetes genomes: a test case for predicting lifestyles and emergence of pathogens.</title>
        <authorList>
            <person name="Haridas S."/>
            <person name="Albert R."/>
            <person name="Binder M."/>
            <person name="Bloem J."/>
            <person name="Labutti K."/>
            <person name="Salamov A."/>
            <person name="Andreopoulos B."/>
            <person name="Baker S."/>
            <person name="Barry K."/>
            <person name="Bills G."/>
            <person name="Bluhm B."/>
            <person name="Cannon C."/>
            <person name="Castanera R."/>
            <person name="Culley D."/>
            <person name="Daum C."/>
            <person name="Ezra D."/>
            <person name="Gonzalez J."/>
            <person name="Henrissat B."/>
            <person name="Kuo A."/>
            <person name="Liang C."/>
            <person name="Lipzen A."/>
            <person name="Lutzoni F."/>
            <person name="Magnuson J."/>
            <person name="Mondo S."/>
            <person name="Nolan M."/>
            <person name="Ohm R."/>
            <person name="Pangilinan J."/>
            <person name="Park H.-J."/>
            <person name="Ramirez L."/>
            <person name="Alfaro M."/>
            <person name="Sun H."/>
            <person name="Tritt A."/>
            <person name="Yoshinaga Y."/>
            <person name="Zwiers L.-H."/>
            <person name="Turgeon B."/>
            <person name="Goodwin S."/>
            <person name="Spatafora J."/>
            <person name="Crous P."/>
            <person name="Grigoriev I."/>
        </authorList>
    </citation>
    <scope>NUCLEOTIDE SEQUENCE</scope>
    <source>
        <strain evidence="16">CBS 119925</strain>
    </source>
</reference>
<dbReference type="InterPro" id="IPR050546">
    <property type="entry name" value="Glycosyl_Hydrlase_16"/>
</dbReference>
<organism evidence="16 17">
    <name type="scientific">Sporormia fimetaria CBS 119925</name>
    <dbReference type="NCBI Taxonomy" id="1340428"/>
    <lineage>
        <taxon>Eukaryota</taxon>
        <taxon>Fungi</taxon>
        <taxon>Dikarya</taxon>
        <taxon>Ascomycota</taxon>
        <taxon>Pezizomycotina</taxon>
        <taxon>Dothideomycetes</taxon>
        <taxon>Pleosporomycetidae</taxon>
        <taxon>Pleosporales</taxon>
        <taxon>Sporormiaceae</taxon>
        <taxon>Sporormia</taxon>
    </lineage>
</organism>
<dbReference type="EC" id="3.2.1.6" evidence="4"/>
<comment type="subcellular location">
    <subcellularLocation>
        <location evidence="2">Membrane</location>
    </subcellularLocation>
</comment>
<keyword evidence="10" id="KW-0119">Carbohydrate metabolism</keyword>
<keyword evidence="9" id="KW-0325">Glycoprotein</keyword>
<evidence type="ECO:0000256" key="8">
    <source>
        <dbReference type="ARBA" id="ARBA00023136"/>
    </source>
</evidence>
<keyword evidence="11" id="KW-0326">Glycosidase</keyword>
<evidence type="ECO:0000256" key="12">
    <source>
        <dbReference type="ARBA" id="ARBA00023326"/>
    </source>
</evidence>
<feature type="domain" description="GH16" evidence="15">
    <location>
        <begin position="18"/>
        <end position="310"/>
    </location>
</feature>
<evidence type="ECO:0000256" key="14">
    <source>
        <dbReference type="SAM" id="SignalP"/>
    </source>
</evidence>
<feature type="region of interest" description="Disordered" evidence="13">
    <location>
        <begin position="536"/>
        <end position="566"/>
    </location>
</feature>
<evidence type="ECO:0000259" key="15">
    <source>
        <dbReference type="PROSITE" id="PS51762"/>
    </source>
</evidence>
<dbReference type="PANTHER" id="PTHR10963:SF58">
    <property type="entry name" value="ENDO-1,3(4)-BETA-GLUCANASE XGEA"/>
    <property type="match status" value="1"/>
</dbReference>
<gene>
    <name evidence="16" type="ORF">M011DRAFT_455676</name>
</gene>
<evidence type="ECO:0000256" key="3">
    <source>
        <dbReference type="ARBA" id="ARBA00006865"/>
    </source>
</evidence>
<dbReference type="Proteomes" id="UP000799440">
    <property type="component" value="Unassembled WGS sequence"/>
</dbReference>
<feature type="chain" id="PRO_5025485601" description="endo-1,3(4)-beta-glucanase" evidence="14">
    <location>
        <begin position="20"/>
        <end position="847"/>
    </location>
</feature>
<accession>A0A6A6VLH4</accession>
<feature type="signal peptide" evidence="14">
    <location>
        <begin position="1"/>
        <end position="19"/>
    </location>
</feature>
<evidence type="ECO:0000256" key="5">
    <source>
        <dbReference type="ARBA" id="ARBA00022729"/>
    </source>
</evidence>
<dbReference type="GO" id="GO:0016020">
    <property type="term" value="C:membrane"/>
    <property type="evidence" value="ECO:0007669"/>
    <property type="project" value="UniProtKB-SubCell"/>
</dbReference>